<proteinExistence type="predicted"/>
<organism evidence="1 2">
    <name type="scientific">Paraburkholderia largidicola</name>
    <dbReference type="NCBI Taxonomy" id="3014751"/>
    <lineage>
        <taxon>Bacteria</taxon>
        <taxon>Pseudomonadati</taxon>
        <taxon>Pseudomonadota</taxon>
        <taxon>Betaproteobacteria</taxon>
        <taxon>Burkholderiales</taxon>
        <taxon>Burkholderiaceae</taxon>
        <taxon>Paraburkholderia</taxon>
    </lineage>
</organism>
<dbReference type="AlphaFoldDB" id="A0A7I8BJ31"/>
<name>A0A7I8BJ31_9BURK</name>
<accession>A0A7I8BJ31</accession>
<keyword evidence="2" id="KW-1185">Reference proteome</keyword>
<dbReference type="KEGG" id="plad:PPGU16_17640"/>
<dbReference type="Proteomes" id="UP000510888">
    <property type="component" value="Chromosome 1"/>
</dbReference>
<evidence type="ECO:0000313" key="1">
    <source>
        <dbReference type="EMBL" id="BCF88697.1"/>
    </source>
</evidence>
<sequence>MGEAAAAREQAGILANDLDGADGEAVLSNVIDIDALRVARKSSYVRAAGECRHMHVTLDDNGDIVKCDDCGVQLSPYWALGHFVEYYQRAIAKLSRGENELRNAQEQGISLLAARRIERAWRSRTMVPCCPHCGEGIAPKDGFGGTQINKAIYERRRAAKRGEA</sequence>
<evidence type="ECO:0000313" key="2">
    <source>
        <dbReference type="Proteomes" id="UP000510888"/>
    </source>
</evidence>
<protein>
    <submittedName>
        <fullName evidence="1">Uncharacterized protein</fullName>
    </submittedName>
</protein>
<reference evidence="1 2" key="1">
    <citation type="journal article" date="2020" name="Genes (Basel)">
        <title>Genomic Comparison of Insect Gut Symbionts from Divergent Burkholderia Subclades.</title>
        <authorList>
            <person name="Takeshita K."/>
            <person name="Kikuchi Y."/>
        </authorList>
    </citation>
    <scope>NUCLEOTIDE SEQUENCE [LARGE SCALE GENOMIC DNA]</scope>
    <source>
        <strain evidence="1 2">PGU16</strain>
    </source>
</reference>
<dbReference type="EMBL" id="AP023174">
    <property type="protein sequence ID" value="BCF88697.1"/>
    <property type="molecule type" value="Genomic_DNA"/>
</dbReference>
<gene>
    <name evidence="1" type="ORF">PPGU16_17640</name>
</gene>